<organism evidence="1 2">
    <name type="scientific">Aspergillus niger</name>
    <dbReference type="NCBI Taxonomy" id="5061"/>
    <lineage>
        <taxon>Eukaryota</taxon>
        <taxon>Fungi</taxon>
        <taxon>Dikarya</taxon>
        <taxon>Ascomycota</taxon>
        <taxon>Pezizomycotina</taxon>
        <taxon>Eurotiomycetes</taxon>
        <taxon>Eurotiomycetidae</taxon>
        <taxon>Eurotiales</taxon>
        <taxon>Aspergillaceae</taxon>
        <taxon>Aspergillus</taxon>
        <taxon>Aspergillus subgen. Circumdati</taxon>
    </lineage>
</organism>
<proteinExistence type="predicted"/>
<dbReference type="Proteomes" id="UP001144191">
    <property type="component" value="Unassembled WGS sequence"/>
</dbReference>
<accession>A0A9W6A202</accession>
<sequence>MRRRASLISEQPTIKWIKVVDVVEKERIAAAAKWYFFDNASFLANHPPVEVDWHSEGVTRSLVAQAVQQHEQPRHEMVQGPHACRWYGSCDTGELFSDKTDRPKPLTKIKQLCDQPDNLDEWEEAPFPAPLSSDSSFVYTVDIDAGPLGVTYFKMVGTRAQSQTNWYDLRTVCEASSLSSVKCREKPQPLPTQLPEKIGNDELAQLTLEPLHLDLDFPLPLNELQARRTCAGIFNVEFTTFNTKVNPSNSLYSKTRAVVRTIIIMINPVLEMSTSRFGLMALFRG</sequence>
<evidence type="ECO:0000313" key="2">
    <source>
        <dbReference type="Proteomes" id="UP001144191"/>
    </source>
</evidence>
<dbReference type="AlphaFoldDB" id="A0A9W6A202"/>
<reference evidence="1" key="1">
    <citation type="submission" date="2022-07" db="EMBL/GenBank/DDBJ databases">
        <title>Taxonomy of Aspergillus series Nigri: significant species reduction supported by multi-species coalescent approaches.</title>
        <authorList>
            <person name="Bian C."/>
            <person name="Kusuya Y."/>
            <person name="Sklenar F."/>
            <person name="D'hooge E."/>
            <person name="Yaguchi T."/>
            <person name="Takahashi H."/>
            <person name="Hubka V."/>
        </authorList>
    </citation>
    <scope>NUCLEOTIDE SEQUENCE</scope>
    <source>
        <strain evidence="1">IFM 63604</strain>
    </source>
</reference>
<gene>
    <name evidence="1" type="ORF">AnigIFM63604_005095</name>
</gene>
<evidence type="ECO:0000313" key="1">
    <source>
        <dbReference type="EMBL" id="GLA49416.1"/>
    </source>
</evidence>
<name>A0A9W6A202_ASPNG</name>
<protein>
    <submittedName>
        <fullName evidence="1">Uncharacterized protein</fullName>
    </submittedName>
</protein>
<dbReference type="EMBL" id="BRPB01000029">
    <property type="protein sequence ID" value="GLA49416.1"/>
    <property type="molecule type" value="Genomic_DNA"/>
</dbReference>
<comment type="caution">
    <text evidence="1">The sequence shown here is derived from an EMBL/GenBank/DDBJ whole genome shotgun (WGS) entry which is preliminary data.</text>
</comment>